<dbReference type="AlphaFoldDB" id="A0ABD5S1A0"/>
<keyword evidence="3" id="KW-1185">Reference proteome</keyword>
<protein>
    <recommendedName>
        <fullName evidence="1">DUF8106 domain-containing protein</fullName>
    </recommendedName>
</protein>
<evidence type="ECO:0000259" key="1">
    <source>
        <dbReference type="Pfam" id="PF26408"/>
    </source>
</evidence>
<gene>
    <name evidence="2" type="ORF">ACFQE1_14115</name>
</gene>
<reference evidence="2 3" key="1">
    <citation type="journal article" date="2019" name="Int. J. Syst. Evol. Microbiol.">
        <title>The Global Catalogue of Microorganisms (GCM) 10K type strain sequencing project: providing services to taxonomists for standard genome sequencing and annotation.</title>
        <authorList>
            <consortium name="The Broad Institute Genomics Platform"/>
            <consortium name="The Broad Institute Genome Sequencing Center for Infectious Disease"/>
            <person name="Wu L."/>
            <person name="Ma J."/>
        </authorList>
    </citation>
    <scope>NUCLEOTIDE SEQUENCE [LARGE SCALE GENOMIC DNA]</scope>
    <source>
        <strain evidence="2 3">NBRC 111368</strain>
    </source>
</reference>
<name>A0ABD5S1A0_9EURY</name>
<comment type="caution">
    <text evidence="2">The sequence shown here is derived from an EMBL/GenBank/DDBJ whole genome shotgun (WGS) entry which is preliminary data.</text>
</comment>
<accession>A0ABD5S1A0</accession>
<dbReference type="Proteomes" id="UP001596328">
    <property type="component" value="Unassembled WGS sequence"/>
</dbReference>
<sequence>MNASALRARRSAGSGGTKAVLHCPTCGRDSPLNGDWERVDEPSRVVYVCPGCESTLTVRPKF</sequence>
<feature type="domain" description="DUF8106" evidence="1">
    <location>
        <begin position="17"/>
        <end position="59"/>
    </location>
</feature>
<dbReference type="EMBL" id="JBHSWU010000547">
    <property type="protein sequence ID" value="MFC6725483.1"/>
    <property type="molecule type" value="Genomic_DNA"/>
</dbReference>
<organism evidence="2 3">
    <name type="scientific">Halobium palmae</name>
    <dbReference type="NCBI Taxonomy" id="1776492"/>
    <lineage>
        <taxon>Archaea</taxon>
        <taxon>Methanobacteriati</taxon>
        <taxon>Methanobacteriota</taxon>
        <taxon>Stenosarchaea group</taxon>
        <taxon>Halobacteria</taxon>
        <taxon>Halobacteriales</taxon>
        <taxon>Haloferacaceae</taxon>
        <taxon>Halobium</taxon>
    </lineage>
</organism>
<dbReference type="Pfam" id="PF26408">
    <property type="entry name" value="DUF8106"/>
    <property type="match status" value="1"/>
</dbReference>
<proteinExistence type="predicted"/>
<evidence type="ECO:0000313" key="2">
    <source>
        <dbReference type="EMBL" id="MFC6725483.1"/>
    </source>
</evidence>
<evidence type="ECO:0000313" key="3">
    <source>
        <dbReference type="Proteomes" id="UP001596328"/>
    </source>
</evidence>
<dbReference type="InterPro" id="IPR058419">
    <property type="entry name" value="DUF8106"/>
</dbReference>